<evidence type="ECO:0000313" key="1">
    <source>
        <dbReference type="EMBL" id="CAG8471018.1"/>
    </source>
</evidence>
<dbReference type="EMBL" id="CAJVPT010001924">
    <property type="protein sequence ID" value="CAG8471018.1"/>
    <property type="molecule type" value="Genomic_DNA"/>
</dbReference>
<protein>
    <submittedName>
        <fullName evidence="1">12380_t:CDS:1</fullName>
    </submittedName>
</protein>
<evidence type="ECO:0000313" key="2">
    <source>
        <dbReference type="Proteomes" id="UP000789525"/>
    </source>
</evidence>
<accession>A0ACA9KFH1</accession>
<proteinExistence type="predicted"/>
<dbReference type="Proteomes" id="UP000789525">
    <property type="component" value="Unassembled WGS sequence"/>
</dbReference>
<organism evidence="1 2">
    <name type="scientific">Acaulospora colombiana</name>
    <dbReference type="NCBI Taxonomy" id="27376"/>
    <lineage>
        <taxon>Eukaryota</taxon>
        <taxon>Fungi</taxon>
        <taxon>Fungi incertae sedis</taxon>
        <taxon>Mucoromycota</taxon>
        <taxon>Glomeromycotina</taxon>
        <taxon>Glomeromycetes</taxon>
        <taxon>Diversisporales</taxon>
        <taxon>Acaulosporaceae</taxon>
        <taxon>Acaulospora</taxon>
    </lineage>
</organism>
<name>A0ACA9KFH1_9GLOM</name>
<comment type="caution">
    <text evidence="1">The sequence shown here is derived from an EMBL/GenBank/DDBJ whole genome shotgun (WGS) entry which is preliminary data.</text>
</comment>
<reference evidence="1" key="1">
    <citation type="submission" date="2021-06" db="EMBL/GenBank/DDBJ databases">
        <authorList>
            <person name="Kallberg Y."/>
            <person name="Tangrot J."/>
            <person name="Rosling A."/>
        </authorList>
    </citation>
    <scope>NUCLEOTIDE SEQUENCE</scope>
    <source>
        <strain evidence="1">CL356</strain>
    </source>
</reference>
<gene>
    <name evidence="1" type="ORF">ACOLOM_LOCUS1587</name>
</gene>
<keyword evidence="2" id="KW-1185">Reference proteome</keyword>
<sequence length="65" mass="7219">MEVGMSWKKIFSAQKLLPIFSVIETRRSVGGNPAFGEKFAKSQNEGTYVTVIIVPVVKASLKNYQ</sequence>